<organism evidence="1 2">
    <name type="scientific">Pistacia integerrima</name>
    <dbReference type="NCBI Taxonomy" id="434235"/>
    <lineage>
        <taxon>Eukaryota</taxon>
        <taxon>Viridiplantae</taxon>
        <taxon>Streptophyta</taxon>
        <taxon>Embryophyta</taxon>
        <taxon>Tracheophyta</taxon>
        <taxon>Spermatophyta</taxon>
        <taxon>Magnoliopsida</taxon>
        <taxon>eudicotyledons</taxon>
        <taxon>Gunneridae</taxon>
        <taxon>Pentapetalae</taxon>
        <taxon>rosids</taxon>
        <taxon>malvids</taxon>
        <taxon>Sapindales</taxon>
        <taxon>Anacardiaceae</taxon>
        <taxon>Pistacia</taxon>
    </lineage>
</organism>
<protein>
    <submittedName>
        <fullName evidence="1">Uncharacterized protein</fullName>
    </submittedName>
</protein>
<dbReference type="EMBL" id="CM047739">
    <property type="protein sequence ID" value="KAJ0042143.1"/>
    <property type="molecule type" value="Genomic_DNA"/>
</dbReference>
<dbReference type="Proteomes" id="UP001163603">
    <property type="component" value="Chromosome 4"/>
</dbReference>
<gene>
    <name evidence="1" type="ORF">Pint_18013</name>
</gene>
<keyword evidence="2" id="KW-1185">Reference proteome</keyword>
<name>A0ACC0YTY2_9ROSI</name>
<accession>A0ACC0YTY2</accession>
<proteinExistence type="predicted"/>
<evidence type="ECO:0000313" key="1">
    <source>
        <dbReference type="EMBL" id="KAJ0042143.1"/>
    </source>
</evidence>
<reference evidence="2" key="1">
    <citation type="journal article" date="2023" name="G3 (Bethesda)">
        <title>Genome assembly and association tests identify interacting loci associated with vigor, precocity, and sex in interspecific pistachio rootstocks.</title>
        <authorList>
            <person name="Palmer W."/>
            <person name="Jacygrad E."/>
            <person name="Sagayaradj S."/>
            <person name="Cavanaugh K."/>
            <person name="Han R."/>
            <person name="Bertier L."/>
            <person name="Beede B."/>
            <person name="Kafkas S."/>
            <person name="Golino D."/>
            <person name="Preece J."/>
            <person name="Michelmore R."/>
        </authorList>
    </citation>
    <scope>NUCLEOTIDE SEQUENCE [LARGE SCALE GENOMIC DNA]</scope>
</reference>
<evidence type="ECO:0000313" key="2">
    <source>
        <dbReference type="Proteomes" id="UP001163603"/>
    </source>
</evidence>
<comment type="caution">
    <text evidence="1">The sequence shown here is derived from an EMBL/GenBank/DDBJ whole genome shotgun (WGS) entry which is preliminary data.</text>
</comment>
<sequence>MPRPPNYEFQEWWNKQRDNGHEQWWVGFAKKLTWDRFGGVGWFTVIWWCGVVHGGRWLTMNVRQIWWYGVVHGGGWLTVNVRQIWWCGVVHGGGWLTMTVQQIWWCEVVHGGGWLTVDRTEIGGVGWFTVVGG</sequence>